<dbReference type="SUPFAM" id="SSF49503">
    <property type="entry name" value="Cupredoxins"/>
    <property type="match status" value="1"/>
</dbReference>
<dbReference type="PROSITE" id="PS00078">
    <property type="entry name" value="COX2"/>
    <property type="match status" value="1"/>
</dbReference>
<evidence type="ECO:0000256" key="13">
    <source>
        <dbReference type="ARBA" id="ARBA00022989"/>
    </source>
</evidence>
<feature type="domain" description="Cytochrome oxidase subunit II copper A binding" evidence="20">
    <location>
        <begin position="92"/>
        <end position="224"/>
    </location>
</feature>
<evidence type="ECO:0000256" key="10">
    <source>
        <dbReference type="ARBA" id="ARBA00022842"/>
    </source>
</evidence>
<evidence type="ECO:0000256" key="2">
    <source>
        <dbReference type="ARBA" id="ARBA00007866"/>
    </source>
</evidence>
<evidence type="ECO:0000256" key="5">
    <source>
        <dbReference type="ARBA" id="ARBA00022448"/>
    </source>
</evidence>
<keyword evidence="8 18" id="KW-0479">Metal-binding</keyword>
<evidence type="ECO:0000256" key="15">
    <source>
        <dbReference type="ARBA" id="ARBA00023128"/>
    </source>
</evidence>
<dbReference type="PANTHER" id="PTHR22888">
    <property type="entry name" value="CYTOCHROME C OXIDASE, SUBUNIT II"/>
    <property type="match status" value="1"/>
</dbReference>
<comment type="cofactor">
    <cofactor evidence="18">
        <name>Cu cation</name>
        <dbReference type="ChEBI" id="CHEBI:23378"/>
    </cofactor>
    <text evidence="18">Binds a copper A center.</text>
</comment>
<keyword evidence="6 18" id="KW-0679">Respiratory chain</keyword>
<dbReference type="InterPro" id="IPR014222">
    <property type="entry name" value="Cyt_c_oxidase_su2"/>
</dbReference>
<dbReference type="Gene3D" id="1.10.287.90">
    <property type="match status" value="1"/>
</dbReference>
<dbReference type="CDD" id="cd13912">
    <property type="entry name" value="CcO_II_C"/>
    <property type="match status" value="1"/>
</dbReference>
<keyword evidence="12 18" id="KW-0249">Electron transport</keyword>
<feature type="domain" description="Cytochrome oxidase subunit II transmembrane region profile" evidence="21">
    <location>
        <begin position="1"/>
        <end position="91"/>
    </location>
</feature>
<proteinExistence type="inferred from homology"/>
<protein>
    <recommendedName>
        <fullName evidence="4 18">Cytochrome c oxidase subunit 2</fullName>
    </recommendedName>
</protein>
<name>D1KXT1_9NEOP</name>
<evidence type="ECO:0000256" key="14">
    <source>
        <dbReference type="ARBA" id="ARBA00023008"/>
    </source>
</evidence>
<dbReference type="InterPro" id="IPR002429">
    <property type="entry name" value="CcO_II-like_C"/>
</dbReference>
<keyword evidence="14 18" id="KW-0186">Copper</keyword>
<evidence type="ECO:0000256" key="3">
    <source>
        <dbReference type="ARBA" id="ARBA00011164"/>
    </source>
</evidence>
<evidence type="ECO:0000313" key="22">
    <source>
        <dbReference type="EMBL" id="ACY74820.1"/>
    </source>
</evidence>
<keyword evidence="13 19" id="KW-1133">Transmembrane helix</keyword>
<dbReference type="FunFam" id="2.60.40.420:FF:000001">
    <property type="entry name" value="Cytochrome c oxidase subunit 2"/>
    <property type="match status" value="1"/>
</dbReference>
<evidence type="ECO:0000256" key="17">
    <source>
        <dbReference type="ARBA" id="ARBA00049512"/>
    </source>
</evidence>
<comment type="catalytic activity">
    <reaction evidence="17">
        <text>4 Fe(II)-[cytochrome c] + O2 + 8 H(+)(in) = 4 Fe(III)-[cytochrome c] + 2 H2O + 4 H(+)(out)</text>
        <dbReference type="Rhea" id="RHEA:11436"/>
        <dbReference type="Rhea" id="RHEA-COMP:10350"/>
        <dbReference type="Rhea" id="RHEA-COMP:14399"/>
        <dbReference type="ChEBI" id="CHEBI:15377"/>
        <dbReference type="ChEBI" id="CHEBI:15378"/>
        <dbReference type="ChEBI" id="CHEBI:15379"/>
        <dbReference type="ChEBI" id="CHEBI:29033"/>
        <dbReference type="ChEBI" id="CHEBI:29034"/>
        <dbReference type="EC" id="7.1.1.9"/>
    </reaction>
    <physiologicalReaction direction="left-to-right" evidence="17">
        <dbReference type="Rhea" id="RHEA:11437"/>
    </physiologicalReaction>
</comment>
<evidence type="ECO:0000256" key="18">
    <source>
        <dbReference type="RuleBase" id="RU000457"/>
    </source>
</evidence>
<gene>
    <name evidence="22" type="primary">COII</name>
</gene>
<evidence type="ECO:0000256" key="16">
    <source>
        <dbReference type="ARBA" id="ARBA00023136"/>
    </source>
</evidence>
<dbReference type="InterPro" id="IPR011759">
    <property type="entry name" value="Cyt_c_oxidase_su2_TM_dom"/>
</dbReference>
<dbReference type="PANTHER" id="PTHR22888:SF9">
    <property type="entry name" value="CYTOCHROME C OXIDASE SUBUNIT 2"/>
    <property type="match status" value="1"/>
</dbReference>
<dbReference type="GO" id="GO:0005507">
    <property type="term" value="F:copper ion binding"/>
    <property type="evidence" value="ECO:0007669"/>
    <property type="project" value="InterPro"/>
</dbReference>
<evidence type="ECO:0000256" key="9">
    <source>
        <dbReference type="ARBA" id="ARBA00022792"/>
    </source>
</evidence>
<dbReference type="InterPro" id="IPR034210">
    <property type="entry name" value="CcO_II_C"/>
</dbReference>
<accession>D1KXT1</accession>
<reference evidence="22" key="1">
    <citation type="journal article" date="2009" name="Science">
        <title>Polymorphic butterfly reveals the missing link in ecological speciation.</title>
        <authorList>
            <person name="Chamberlain N.L."/>
            <person name="Hill R.I."/>
            <person name="Kapan D.D."/>
            <person name="Gilbert L.E."/>
            <person name="Kronforst M.R."/>
        </authorList>
    </citation>
    <scope>NUCLEOTIDE SEQUENCE</scope>
</reference>
<evidence type="ECO:0000256" key="11">
    <source>
        <dbReference type="ARBA" id="ARBA00022967"/>
    </source>
</evidence>
<dbReference type="Gene3D" id="2.60.40.420">
    <property type="entry name" value="Cupredoxins - blue copper proteins"/>
    <property type="match status" value="1"/>
</dbReference>
<feature type="transmembrane region" description="Helical" evidence="19">
    <location>
        <begin position="63"/>
        <end position="87"/>
    </location>
</feature>
<evidence type="ECO:0000256" key="6">
    <source>
        <dbReference type="ARBA" id="ARBA00022660"/>
    </source>
</evidence>
<evidence type="ECO:0000256" key="8">
    <source>
        <dbReference type="ARBA" id="ARBA00022723"/>
    </source>
</evidence>
<comment type="similarity">
    <text evidence="2 18">Belongs to the cytochrome c oxidase subunit 2 family.</text>
</comment>
<keyword evidence="16 18" id="KW-0472">Membrane</keyword>
<sequence>MATWSNLNFQNSASPLMEQIIFFHDHTLIILIMITILVAYLMMNLFFNNYINRFLLEGQMIELIWTILPAITLIFIALPSLRLLYLLDELNNPLITLKSIGHQWYWSYEYSDFNNVEFDSYMIQSDKNLDNFRLLDVDNRIILPMNNQIRILVTATDVIHSWTIPSLGVKIDANPGRLNQTSFFINRPGIYYGQCSEICGANHSFMPIVIESIPLKNFINWINNYSLDDWKQVLVS</sequence>
<keyword evidence="5 18" id="KW-0813">Transport</keyword>
<dbReference type="InterPro" id="IPR008972">
    <property type="entry name" value="Cupredoxin"/>
</dbReference>
<geneLocation type="mitochondrion" evidence="22"/>
<comment type="subunit">
    <text evidence="3">Component of the cytochrome c oxidase (complex IV, CIV), a multisubunit enzyme composed of a catalytic core of 3 subunits and several supernumerary subunits. The complex exists as a monomer or a dimer and forms supercomplexes (SCs) in the inner mitochondrial membrane with ubiquinol-cytochrome c oxidoreductase (cytochrome b-c1 complex, complex III, CIII).</text>
</comment>
<dbReference type="InterPro" id="IPR036257">
    <property type="entry name" value="Cyt_c_oxidase_su2_TM_sf"/>
</dbReference>
<keyword evidence="9 18" id="KW-0999">Mitochondrion inner membrane</keyword>
<dbReference type="InterPro" id="IPR045187">
    <property type="entry name" value="CcO_II"/>
</dbReference>
<organism evidence="22">
    <name type="scientific">Heliconius ismenius</name>
    <dbReference type="NCBI Taxonomy" id="33427"/>
    <lineage>
        <taxon>Eukaryota</taxon>
        <taxon>Metazoa</taxon>
        <taxon>Ecdysozoa</taxon>
        <taxon>Arthropoda</taxon>
        <taxon>Hexapoda</taxon>
        <taxon>Insecta</taxon>
        <taxon>Pterygota</taxon>
        <taxon>Neoptera</taxon>
        <taxon>Endopterygota</taxon>
        <taxon>Lepidoptera</taxon>
        <taxon>Glossata</taxon>
        <taxon>Ditrysia</taxon>
        <taxon>Papilionoidea</taxon>
        <taxon>Nymphalidae</taxon>
        <taxon>Heliconiinae</taxon>
        <taxon>Heliconiini</taxon>
        <taxon>Heliconius</taxon>
    </lineage>
</organism>
<evidence type="ECO:0000259" key="21">
    <source>
        <dbReference type="PROSITE" id="PS50999"/>
    </source>
</evidence>
<evidence type="ECO:0000256" key="19">
    <source>
        <dbReference type="SAM" id="Phobius"/>
    </source>
</evidence>
<keyword evidence="7 18" id="KW-0812">Transmembrane</keyword>
<dbReference type="PROSITE" id="PS50999">
    <property type="entry name" value="COX2_TM"/>
    <property type="match status" value="1"/>
</dbReference>
<dbReference type="SUPFAM" id="SSF81464">
    <property type="entry name" value="Cytochrome c oxidase subunit II-like, transmembrane region"/>
    <property type="match status" value="1"/>
</dbReference>
<dbReference type="PROSITE" id="PS50857">
    <property type="entry name" value="COX2_CUA"/>
    <property type="match status" value="1"/>
</dbReference>
<evidence type="ECO:0000259" key="20">
    <source>
        <dbReference type="PROSITE" id="PS50857"/>
    </source>
</evidence>
<keyword evidence="10" id="KW-0460">Magnesium</keyword>
<dbReference type="AlphaFoldDB" id="D1KXT1"/>
<dbReference type="EMBL" id="GQ398161">
    <property type="protein sequence ID" value="ACY74822.1"/>
    <property type="molecule type" value="Genomic_DNA"/>
</dbReference>
<dbReference type="NCBIfam" id="TIGR02866">
    <property type="entry name" value="CoxB"/>
    <property type="match status" value="1"/>
</dbReference>
<evidence type="ECO:0000256" key="4">
    <source>
        <dbReference type="ARBA" id="ARBA00015946"/>
    </source>
</evidence>
<comment type="subcellular location">
    <subcellularLocation>
        <location evidence="1 18">Mitochondrion inner membrane</location>
        <topology evidence="1 18">Multi-pass membrane protein</topology>
    </subcellularLocation>
</comment>
<dbReference type="PRINTS" id="PR01166">
    <property type="entry name" value="CYCOXIDASEII"/>
</dbReference>
<comment type="function">
    <text evidence="18">Component of the cytochrome c oxidase, the last enzyme in the mitochondrial electron transport chain which drives oxidative phosphorylation. The respiratory chain contains 3 multisubunit complexes succinate dehydrogenase (complex II, CII), ubiquinol-cytochrome c oxidoreductase (cytochrome b-c1 complex, complex III, CIII) and cytochrome c oxidase (complex IV, CIV), that cooperate to transfer electrons derived from NADH and succinate to molecular oxygen, creating an electrochemical gradient over the inner membrane that drives transmembrane transport and the ATP synthase. Cytochrome c oxidase is the component of the respiratory chain that catalyzes the reduction of oxygen to water. Electrons originating from reduced cytochrome c in the intermembrane space (IMS) are transferred via the dinuclear copper A center (CU(A)) of subunit 2 and heme A of subunit 1 to the active site in subunit 1, a binuclear center (BNC) formed by heme A3 and copper B (CU(B)). The BNC reduces molecular oxygen to 2 water molecules using 4 electrons from cytochrome c in the IMS and 4 protons from the mitochondrial matrix.</text>
</comment>
<dbReference type="InterPro" id="IPR001505">
    <property type="entry name" value="Copper_CuA"/>
</dbReference>
<dbReference type="GO" id="GO:0005743">
    <property type="term" value="C:mitochondrial inner membrane"/>
    <property type="evidence" value="ECO:0007669"/>
    <property type="project" value="UniProtKB-SubCell"/>
</dbReference>
<keyword evidence="11" id="KW-1278">Translocase</keyword>
<feature type="transmembrane region" description="Helical" evidence="19">
    <location>
        <begin position="20"/>
        <end position="42"/>
    </location>
</feature>
<dbReference type="Pfam" id="PF00116">
    <property type="entry name" value="COX2"/>
    <property type="match status" value="1"/>
</dbReference>
<dbReference type="Pfam" id="PF02790">
    <property type="entry name" value="COX2_TM"/>
    <property type="match status" value="1"/>
</dbReference>
<evidence type="ECO:0000256" key="1">
    <source>
        <dbReference type="ARBA" id="ARBA00004448"/>
    </source>
</evidence>
<evidence type="ECO:0000256" key="7">
    <source>
        <dbReference type="ARBA" id="ARBA00022692"/>
    </source>
</evidence>
<evidence type="ECO:0000256" key="12">
    <source>
        <dbReference type="ARBA" id="ARBA00022982"/>
    </source>
</evidence>
<keyword evidence="15 18" id="KW-0496">Mitochondrion</keyword>
<dbReference type="GO" id="GO:0004129">
    <property type="term" value="F:cytochrome-c oxidase activity"/>
    <property type="evidence" value="ECO:0007669"/>
    <property type="project" value="UniProtKB-EC"/>
</dbReference>
<dbReference type="EMBL" id="GQ398160">
    <property type="protein sequence ID" value="ACY74820.1"/>
    <property type="molecule type" value="Genomic_DNA"/>
</dbReference>
<dbReference type="GO" id="GO:0016491">
    <property type="term" value="F:oxidoreductase activity"/>
    <property type="evidence" value="ECO:0007669"/>
    <property type="project" value="InterPro"/>
</dbReference>
<dbReference type="GO" id="GO:0042773">
    <property type="term" value="P:ATP synthesis coupled electron transport"/>
    <property type="evidence" value="ECO:0007669"/>
    <property type="project" value="TreeGrafter"/>
</dbReference>